<evidence type="ECO:0000313" key="1">
    <source>
        <dbReference type="EMBL" id="GIJ75426.1"/>
    </source>
</evidence>
<proteinExistence type="predicted"/>
<dbReference type="EMBL" id="BOPH01000157">
    <property type="protein sequence ID" value="GIJ75426.1"/>
    <property type="molecule type" value="Genomic_DNA"/>
</dbReference>
<dbReference type="Pfam" id="PF19463">
    <property type="entry name" value="DUF6000"/>
    <property type="match status" value="1"/>
</dbReference>
<dbReference type="RefSeq" id="WP_203935188.1">
    <property type="nucleotide sequence ID" value="NZ_BOPH01000157.1"/>
</dbReference>
<accession>A0A8J4A9F4</accession>
<sequence>MRPIQSDPELTAAVDRYVRPGRRYMALHGARFLRFSDDERNKFVRSLRAAAAEITLRELIVLLEGDYRARLTAAFLAGIGRRARLRDLIGANLLDSEFVYAGQGYCFALASFGTPADAALLVRYLDRYLPQPDLRYDQPWAVGALLHLDDRLGTADAERFLTEGGLWQTWAAETHGNPENPHDCRRLIDDLCALAIEFPEGVDAQ</sequence>
<protein>
    <submittedName>
        <fullName evidence="1">Uncharacterized protein</fullName>
    </submittedName>
</protein>
<gene>
    <name evidence="1" type="ORF">Voc01_103430</name>
</gene>
<name>A0A8J4A9F4_9ACTN</name>
<reference evidence="1" key="1">
    <citation type="submission" date="2021-01" db="EMBL/GenBank/DDBJ databases">
        <title>Whole genome shotgun sequence of Virgisporangium ochraceum NBRC 16418.</title>
        <authorList>
            <person name="Komaki H."/>
            <person name="Tamura T."/>
        </authorList>
    </citation>
    <scope>NUCLEOTIDE SEQUENCE</scope>
    <source>
        <strain evidence="1">NBRC 16418</strain>
    </source>
</reference>
<dbReference type="AlphaFoldDB" id="A0A8J4A9F4"/>
<dbReference type="Proteomes" id="UP000635606">
    <property type="component" value="Unassembled WGS sequence"/>
</dbReference>
<evidence type="ECO:0000313" key="2">
    <source>
        <dbReference type="Proteomes" id="UP000635606"/>
    </source>
</evidence>
<organism evidence="1 2">
    <name type="scientific">Virgisporangium ochraceum</name>
    <dbReference type="NCBI Taxonomy" id="65505"/>
    <lineage>
        <taxon>Bacteria</taxon>
        <taxon>Bacillati</taxon>
        <taxon>Actinomycetota</taxon>
        <taxon>Actinomycetes</taxon>
        <taxon>Micromonosporales</taxon>
        <taxon>Micromonosporaceae</taxon>
        <taxon>Virgisporangium</taxon>
    </lineage>
</organism>
<comment type="caution">
    <text evidence="1">The sequence shown here is derived from an EMBL/GenBank/DDBJ whole genome shotgun (WGS) entry which is preliminary data.</text>
</comment>
<dbReference type="InterPro" id="IPR046042">
    <property type="entry name" value="DUF6000"/>
</dbReference>
<keyword evidence="2" id="KW-1185">Reference proteome</keyword>